<dbReference type="PROSITE" id="PS50109">
    <property type="entry name" value="HIS_KIN"/>
    <property type="match status" value="1"/>
</dbReference>
<dbReference type="EC" id="2.7.13.3" evidence="2"/>
<protein>
    <recommendedName>
        <fullName evidence="2">histidine kinase</fullName>
        <ecNumber evidence="2">2.7.13.3</ecNumber>
    </recommendedName>
</protein>
<keyword evidence="10" id="KW-0732">Signal</keyword>
<dbReference type="InterPro" id="IPR011123">
    <property type="entry name" value="Y_Y_Y"/>
</dbReference>
<dbReference type="Pfam" id="PF07730">
    <property type="entry name" value="HisKA_3"/>
    <property type="match status" value="1"/>
</dbReference>
<sequence length="358" mass="40768">MKIRLALLLVLLLRGGIATGRQPAFTRFWTSNGQHDSTFALNKPIRLNYRQTHISIAFRDRADPATARYAYRLVGDDPRWYTTGRGESVSYANLFGGTYRFEVKNLNKPLQISSLSFELEEAFWQRTWFVPMLVAYGLLVLGAILYVVMLYKLRGKLRLQQLRNDIAADLHDDVGSTLSTINFLGELAKRKFPNHPEASLPLLDKMLDEAGQMVQTMRGMVWTISPGNDNAIDFFDKVNAFMNTLLTSRDIGLTFRQDVLGQETLTVEQQRHLFLIVKEITNNIARHARAKHVTFYARKHQYFLWIGITDDGVGFDTDTLADGNGLRNLHKRTTELEGKIEIDSTIGKGTTIRLMIPL</sequence>
<evidence type="ECO:0000313" key="13">
    <source>
        <dbReference type="Proteomes" id="UP000664034"/>
    </source>
</evidence>
<accession>A0A939K5R8</accession>
<dbReference type="Pfam" id="PF02518">
    <property type="entry name" value="HATPase_c"/>
    <property type="match status" value="1"/>
</dbReference>
<dbReference type="PANTHER" id="PTHR24421">
    <property type="entry name" value="NITRATE/NITRITE SENSOR PROTEIN NARX-RELATED"/>
    <property type="match status" value="1"/>
</dbReference>
<dbReference type="Gene3D" id="1.20.5.1930">
    <property type="match status" value="1"/>
</dbReference>
<keyword evidence="8" id="KW-0902">Two-component regulatory system</keyword>
<evidence type="ECO:0000256" key="7">
    <source>
        <dbReference type="ARBA" id="ARBA00022840"/>
    </source>
</evidence>
<dbReference type="Proteomes" id="UP000664034">
    <property type="component" value="Unassembled WGS sequence"/>
</dbReference>
<evidence type="ECO:0000256" key="9">
    <source>
        <dbReference type="SAM" id="Phobius"/>
    </source>
</evidence>
<dbReference type="Gene3D" id="3.30.565.10">
    <property type="entry name" value="Histidine kinase-like ATPase, C-terminal domain"/>
    <property type="match status" value="1"/>
</dbReference>
<evidence type="ECO:0000259" key="11">
    <source>
        <dbReference type="PROSITE" id="PS50109"/>
    </source>
</evidence>
<keyword evidence="9" id="KW-0812">Transmembrane</keyword>
<dbReference type="InterPro" id="IPR050482">
    <property type="entry name" value="Sensor_HK_TwoCompSys"/>
</dbReference>
<dbReference type="RefSeq" id="WP_207364323.1">
    <property type="nucleotide sequence ID" value="NZ_JAFMYV010000004.1"/>
</dbReference>
<dbReference type="Pfam" id="PF07495">
    <property type="entry name" value="Y_Y_Y"/>
    <property type="match status" value="1"/>
</dbReference>
<dbReference type="EMBL" id="JAFMYV010000004">
    <property type="protein sequence ID" value="MBO0936760.1"/>
    <property type="molecule type" value="Genomic_DNA"/>
</dbReference>
<evidence type="ECO:0000256" key="2">
    <source>
        <dbReference type="ARBA" id="ARBA00012438"/>
    </source>
</evidence>
<evidence type="ECO:0000256" key="5">
    <source>
        <dbReference type="ARBA" id="ARBA00022741"/>
    </source>
</evidence>
<feature type="domain" description="Histidine kinase" evidence="11">
    <location>
        <begin position="169"/>
        <end position="358"/>
    </location>
</feature>
<dbReference type="InterPro" id="IPR011712">
    <property type="entry name" value="Sig_transdc_His_kin_sub3_dim/P"/>
</dbReference>
<evidence type="ECO:0000256" key="3">
    <source>
        <dbReference type="ARBA" id="ARBA00022553"/>
    </source>
</evidence>
<keyword evidence="5" id="KW-0547">Nucleotide-binding</keyword>
<dbReference type="InterPro" id="IPR036890">
    <property type="entry name" value="HATPase_C_sf"/>
</dbReference>
<dbReference type="GO" id="GO:0016020">
    <property type="term" value="C:membrane"/>
    <property type="evidence" value="ECO:0007669"/>
    <property type="project" value="InterPro"/>
</dbReference>
<keyword evidence="6" id="KW-0418">Kinase</keyword>
<keyword evidence="9" id="KW-0472">Membrane</keyword>
<evidence type="ECO:0000256" key="4">
    <source>
        <dbReference type="ARBA" id="ARBA00022679"/>
    </source>
</evidence>
<dbReference type="CDD" id="cd16917">
    <property type="entry name" value="HATPase_UhpB-NarQ-NarX-like"/>
    <property type="match status" value="1"/>
</dbReference>
<proteinExistence type="predicted"/>
<dbReference type="AlphaFoldDB" id="A0A939K5R8"/>
<evidence type="ECO:0000256" key="8">
    <source>
        <dbReference type="ARBA" id="ARBA00023012"/>
    </source>
</evidence>
<dbReference type="PANTHER" id="PTHR24421:SF10">
    <property type="entry name" value="NITRATE_NITRITE SENSOR PROTEIN NARQ"/>
    <property type="match status" value="1"/>
</dbReference>
<feature type="chain" id="PRO_5037350711" description="histidine kinase" evidence="10">
    <location>
        <begin position="21"/>
        <end position="358"/>
    </location>
</feature>
<keyword evidence="7" id="KW-0067">ATP-binding</keyword>
<evidence type="ECO:0000256" key="10">
    <source>
        <dbReference type="SAM" id="SignalP"/>
    </source>
</evidence>
<evidence type="ECO:0000256" key="6">
    <source>
        <dbReference type="ARBA" id="ARBA00022777"/>
    </source>
</evidence>
<comment type="caution">
    <text evidence="12">The sequence shown here is derived from an EMBL/GenBank/DDBJ whole genome shotgun (WGS) entry which is preliminary data.</text>
</comment>
<dbReference type="SUPFAM" id="SSF55874">
    <property type="entry name" value="ATPase domain of HSP90 chaperone/DNA topoisomerase II/histidine kinase"/>
    <property type="match status" value="1"/>
</dbReference>
<keyword evidence="9" id="KW-1133">Transmembrane helix</keyword>
<dbReference type="InterPro" id="IPR005467">
    <property type="entry name" value="His_kinase_dom"/>
</dbReference>
<feature type="signal peptide" evidence="10">
    <location>
        <begin position="1"/>
        <end position="20"/>
    </location>
</feature>
<keyword evidence="3" id="KW-0597">Phosphoprotein</keyword>
<comment type="catalytic activity">
    <reaction evidence="1">
        <text>ATP + protein L-histidine = ADP + protein N-phospho-L-histidine.</text>
        <dbReference type="EC" id="2.7.13.3"/>
    </reaction>
</comment>
<dbReference type="GO" id="GO:0000155">
    <property type="term" value="F:phosphorelay sensor kinase activity"/>
    <property type="evidence" value="ECO:0007669"/>
    <property type="project" value="InterPro"/>
</dbReference>
<dbReference type="InterPro" id="IPR003594">
    <property type="entry name" value="HATPase_dom"/>
</dbReference>
<dbReference type="GO" id="GO:0005524">
    <property type="term" value="F:ATP binding"/>
    <property type="evidence" value="ECO:0007669"/>
    <property type="project" value="UniProtKB-KW"/>
</dbReference>
<gene>
    <name evidence="12" type="ORF">J2I47_09420</name>
</gene>
<dbReference type="GO" id="GO:0046983">
    <property type="term" value="F:protein dimerization activity"/>
    <property type="evidence" value="ECO:0007669"/>
    <property type="project" value="InterPro"/>
</dbReference>
<dbReference type="Gene3D" id="2.60.40.10">
    <property type="entry name" value="Immunoglobulins"/>
    <property type="match status" value="1"/>
</dbReference>
<evidence type="ECO:0000313" key="12">
    <source>
        <dbReference type="EMBL" id="MBO0936760.1"/>
    </source>
</evidence>
<reference evidence="12" key="1">
    <citation type="submission" date="2021-03" db="EMBL/GenBank/DDBJ databases">
        <title>Fibrella sp. HMF5335 genome sequencing and assembly.</title>
        <authorList>
            <person name="Kang H."/>
            <person name="Kim H."/>
            <person name="Bae S."/>
            <person name="Joh K."/>
        </authorList>
    </citation>
    <scope>NUCLEOTIDE SEQUENCE</scope>
    <source>
        <strain evidence="12">HMF5335</strain>
    </source>
</reference>
<name>A0A939K5R8_9BACT</name>
<keyword evidence="13" id="KW-1185">Reference proteome</keyword>
<dbReference type="InterPro" id="IPR013783">
    <property type="entry name" value="Ig-like_fold"/>
</dbReference>
<evidence type="ECO:0000256" key="1">
    <source>
        <dbReference type="ARBA" id="ARBA00000085"/>
    </source>
</evidence>
<keyword evidence="4" id="KW-0808">Transferase</keyword>
<feature type="transmembrane region" description="Helical" evidence="9">
    <location>
        <begin position="128"/>
        <end position="151"/>
    </location>
</feature>
<organism evidence="12 13">
    <name type="scientific">Fibrella rubiginis</name>
    <dbReference type="NCBI Taxonomy" id="2817060"/>
    <lineage>
        <taxon>Bacteria</taxon>
        <taxon>Pseudomonadati</taxon>
        <taxon>Bacteroidota</taxon>
        <taxon>Cytophagia</taxon>
        <taxon>Cytophagales</taxon>
        <taxon>Spirosomataceae</taxon>
        <taxon>Fibrella</taxon>
    </lineage>
</organism>